<dbReference type="Proteomes" id="UP000824120">
    <property type="component" value="Chromosome 2"/>
</dbReference>
<keyword evidence="2" id="KW-1185">Reference proteome</keyword>
<protein>
    <recommendedName>
        <fullName evidence="3">Reverse transcriptase zinc-binding domain-containing protein</fullName>
    </recommendedName>
</protein>
<dbReference type="AlphaFoldDB" id="A0A9J6A8N0"/>
<gene>
    <name evidence="1" type="ORF">H5410_006183</name>
</gene>
<name>A0A9J6A8N0_SOLCO</name>
<proteinExistence type="predicted"/>
<comment type="caution">
    <text evidence="1">The sequence shown here is derived from an EMBL/GenBank/DDBJ whole genome shotgun (WGS) entry which is preliminary data.</text>
</comment>
<reference evidence="1 2" key="1">
    <citation type="submission" date="2020-09" db="EMBL/GenBank/DDBJ databases">
        <title>De no assembly of potato wild relative species, Solanum commersonii.</title>
        <authorList>
            <person name="Cho K."/>
        </authorList>
    </citation>
    <scope>NUCLEOTIDE SEQUENCE [LARGE SCALE GENOMIC DNA]</scope>
    <source>
        <strain evidence="1">LZ3.2</strain>
        <tissue evidence="1">Leaf</tissue>
    </source>
</reference>
<evidence type="ECO:0000313" key="1">
    <source>
        <dbReference type="EMBL" id="KAG5620965.1"/>
    </source>
</evidence>
<dbReference type="EMBL" id="JACXVP010000002">
    <property type="protein sequence ID" value="KAG5620965.1"/>
    <property type="molecule type" value="Genomic_DNA"/>
</dbReference>
<accession>A0A9J6A8N0</accession>
<evidence type="ECO:0008006" key="3">
    <source>
        <dbReference type="Google" id="ProtNLM"/>
    </source>
</evidence>
<organism evidence="1 2">
    <name type="scientific">Solanum commersonii</name>
    <name type="common">Commerson's wild potato</name>
    <name type="synonym">Commerson's nightshade</name>
    <dbReference type="NCBI Taxonomy" id="4109"/>
    <lineage>
        <taxon>Eukaryota</taxon>
        <taxon>Viridiplantae</taxon>
        <taxon>Streptophyta</taxon>
        <taxon>Embryophyta</taxon>
        <taxon>Tracheophyta</taxon>
        <taxon>Spermatophyta</taxon>
        <taxon>Magnoliopsida</taxon>
        <taxon>eudicotyledons</taxon>
        <taxon>Gunneridae</taxon>
        <taxon>Pentapetalae</taxon>
        <taxon>asterids</taxon>
        <taxon>lamiids</taxon>
        <taxon>Solanales</taxon>
        <taxon>Solanaceae</taxon>
        <taxon>Solanoideae</taxon>
        <taxon>Solaneae</taxon>
        <taxon>Solanum</taxon>
    </lineage>
</organism>
<evidence type="ECO:0000313" key="2">
    <source>
        <dbReference type="Proteomes" id="UP000824120"/>
    </source>
</evidence>
<sequence length="235" mass="27138">MEPLGKGPGLGHNKILIEKHKTVWPESDDYPAPKNIDKESVDRLYEAERAYVKKKVRYCGTVAFKFIYSSKKATYILIRRLPKEDFRSDQSASTSSSINENVLWWKGDSRGVFKVGAAYRIPYKAPCLTCLLAKEVTLTQDNVIKRGMWGKLRNCKPSISILQIYSTVMEGVHAKDRARWRSIPASIWWAIWKERNSRCFESIENIVHKVKLNCILLLCFWCNQLYSNDVSIIDV</sequence>